<dbReference type="PANTHER" id="PTHR47821:SF2">
    <property type="entry name" value="PHOSPHOGLYCERATE MUTASE FAMILY PROTEIN"/>
    <property type="match status" value="1"/>
</dbReference>
<dbReference type="AlphaFoldDB" id="A0A1E5C971"/>
<feature type="active site" description="Tele-phosphohistidine intermediate" evidence="1">
    <location>
        <position position="13"/>
    </location>
</feature>
<comment type="caution">
    <text evidence="3">The sequence shown here is derived from an EMBL/GenBank/DDBJ whole genome shotgun (WGS) entry which is preliminary data.</text>
</comment>
<dbReference type="InterPro" id="IPR013078">
    <property type="entry name" value="His_Pase_superF_clade-1"/>
</dbReference>
<feature type="active site" description="Proton donor/acceptor" evidence="1">
    <location>
        <position position="92"/>
    </location>
</feature>
<name>A0A1E5C971_9GAMM</name>
<dbReference type="PROSITE" id="PS00175">
    <property type="entry name" value="PG_MUTASE"/>
    <property type="match status" value="1"/>
</dbReference>
<dbReference type="Gene3D" id="3.40.50.1240">
    <property type="entry name" value="Phosphoglycerate mutase-like"/>
    <property type="match status" value="1"/>
</dbReference>
<protein>
    <submittedName>
        <fullName evidence="3">Phosphoglycerate mutase</fullName>
    </submittedName>
</protein>
<dbReference type="RefSeq" id="WP_016961451.1">
    <property type="nucleotide sequence ID" value="NZ_AJWN02000041.1"/>
</dbReference>
<gene>
    <name evidence="3" type="ORF">A1OK_07725</name>
</gene>
<dbReference type="InterPro" id="IPR029033">
    <property type="entry name" value="His_PPase_superfam"/>
</dbReference>
<evidence type="ECO:0000313" key="4">
    <source>
        <dbReference type="Proteomes" id="UP000095039"/>
    </source>
</evidence>
<dbReference type="Proteomes" id="UP000095039">
    <property type="component" value="Unassembled WGS sequence"/>
</dbReference>
<dbReference type="PANTHER" id="PTHR47821">
    <property type="entry name" value="PHOSPHOGLYCERATE MUTASE FAMILY PROTEIN"/>
    <property type="match status" value="1"/>
</dbReference>
<accession>A0A1E5C971</accession>
<dbReference type="Pfam" id="PF00300">
    <property type="entry name" value="His_Phos_1"/>
    <property type="match status" value="1"/>
</dbReference>
<sequence length="205" mass="22480">MTVFNNTYLVIRHGQSQANVADIVVSDPAIGCVQYGLSPLGEQQAKTAAEQYSGTAITKIFTSDFTRTRETAAIVANTLNLPAPTEDIRLRERYFGEWEGKTSAAYEQVWAKDALTADNNENGVESTAQVRARALNAILEFDAKYHGEVILLVAHGDTLQILATAFNDLPPNQHRTLPHHETGELKLLVKQGDAIPPQVLNTPKK</sequence>
<keyword evidence="4" id="KW-1185">Reference proteome</keyword>
<dbReference type="CDD" id="cd07067">
    <property type="entry name" value="HP_PGM_like"/>
    <property type="match status" value="1"/>
</dbReference>
<evidence type="ECO:0000256" key="2">
    <source>
        <dbReference type="PIRSR" id="PIRSR613078-2"/>
    </source>
</evidence>
<dbReference type="SUPFAM" id="SSF53254">
    <property type="entry name" value="Phosphoglycerate mutase-like"/>
    <property type="match status" value="1"/>
</dbReference>
<dbReference type="PIRSF" id="PIRSF000709">
    <property type="entry name" value="6PFK_2-Ptase"/>
    <property type="match status" value="1"/>
</dbReference>
<feature type="binding site" evidence="2">
    <location>
        <position position="67"/>
    </location>
    <ligand>
        <name>substrate</name>
    </ligand>
</feature>
<proteinExistence type="predicted"/>
<reference evidence="3 4" key="1">
    <citation type="journal article" date="2012" name="Science">
        <title>Ecological populations of bacteria act as socially cohesive units of antibiotic production and resistance.</title>
        <authorList>
            <person name="Cordero O.X."/>
            <person name="Wildschutte H."/>
            <person name="Kirkup B."/>
            <person name="Proehl S."/>
            <person name="Ngo L."/>
            <person name="Hussain F."/>
            <person name="Le Roux F."/>
            <person name="Mincer T."/>
            <person name="Polz M.F."/>
        </authorList>
    </citation>
    <scope>NUCLEOTIDE SEQUENCE [LARGE SCALE GENOMIC DNA]</scope>
    <source>
        <strain evidence="3 4">FF-454</strain>
    </source>
</reference>
<dbReference type="GO" id="GO:0003824">
    <property type="term" value="F:catalytic activity"/>
    <property type="evidence" value="ECO:0007669"/>
    <property type="project" value="InterPro"/>
</dbReference>
<organism evidence="3 4">
    <name type="scientific">Enterovibrio norvegicus FF-454</name>
    <dbReference type="NCBI Taxonomy" id="1185651"/>
    <lineage>
        <taxon>Bacteria</taxon>
        <taxon>Pseudomonadati</taxon>
        <taxon>Pseudomonadota</taxon>
        <taxon>Gammaproteobacteria</taxon>
        <taxon>Vibrionales</taxon>
        <taxon>Vibrionaceae</taxon>
        <taxon>Enterovibrio</taxon>
    </lineage>
</organism>
<evidence type="ECO:0000256" key="1">
    <source>
        <dbReference type="PIRSR" id="PIRSR613078-1"/>
    </source>
</evidence>
<dbReference type="InterPro" id="IPR001345">
    <property type="entry name" value="PG/BPGM_mutase_AS"/>
</dbReference>
<evidence type="ECO:0000313" key="3">
    <source>
        <dbReference type="EMBL" id="OEE62061.1"/>
    </source>
</evidence>
<feature type="binding site" evidence="2">
    <location>
        <begin position="12"/>
        <end position="19"/>
    </location>
    <ligand>
        <name>substrate</name>
    </ligand>
</feature>
<dbReference type="EMBL" id="AJWN02000041">
    <property type="protein sequence ID" value="OEE62061.1"/>
    <property type="molecule type" value="Genomic_DNA"/>
</dbReference>
<dbReference type="SMART" id="SM00855">
    <property type="entry name" value="PGAM"/>
    <property type="match status" value="1"/>
</dbReference>